<evidence type="ECO:0000313" key="2">
    <source>
        <dbReference type="EMBL" id="MCP2730084.1"/>
    </source>
</evidence>
<keyword evidence="3" id="KW-1185">Reference proteome</keyword>
<evidence type="ECO:0000313" key="3">
    <source>
        <dbReference type="Proteomes" id="UP001204953"/>
    </source>
</evidence>
<dbReference type="Proteomes" id="UP001204953">
    <property type="component" value="Unassembled WGS sequence"/>
</dbReference>
<reference evidence="2" key="1">
    <citation type="submission" date="2022-06" db="EMBL/GenBank/DDBJ databases">
        <title>New cyanobacteria of genus Symplocastrum in benthos of Lake Baikal.</title>
        <authorList>
            <person name="Sorokovikova E."/>
            <person name="Tikhonova I."/>
            <person name="Krasnopeev A."/>
            <person name="Evseev P."/>
            <person name="Gladkikh A."/>
            <person name="Belykh O."/>
        </authorList>
    </citation>
    <scope>NUCLEOTIDE SEQUENCE</scope>
    <source>
        <strain evidence="2">BBK-W-15</strain>
    </source>
</reference>
<organism evidence="2 3">
    <name type="scientific">Limnofasciculus baicalensis BBK-W-15</name>
    <dbReference type="NCBI Taxonomy" id="2699891"/>
    <lineage>
        <taxon>Bacteria</taxon>
        <taxon>Bacillati</taxon>
        <taxon>Cyanobacteriota</taxon>
        <taxon>Cyanophyceae</taxon>
        <taxon>Coleofasciculales</taxon>
        <taxon>Coleofasciculaceae</taxon>
        <taxon>Limnofasciculus</taxon>
        <taxon>Limnofasciculus baicalensis</taxon>
    </lineage>
</organism>
<feature type="domain" description="ATP-grasp" evidence="1">
    <location>
        <begin position="85"/>
        <end position="240"/>
    </location>
</feature>
<evidence type="ECO:0000259" key="1">
    <source>
        <dbReference type="Pfam" id="PF18299"/>
    </source>
</evidence>
<dbReference type="Pfam" id="PF18299">
    <property type="entry name" value="R2K_2"/>
    <property type="match status" value="1"/>
</dbReference>
<dbReference type="InterPro" id="IPR041261">
    <property type="entry name" value="R2K_2"/>
</dbReference>
<protein>
    <submittedName>
        <fullName evidence="2">ATP-grasp domain-containing protein</fullName>
    </submittedName>
</protein>
<name>A0AAE3GT78_9CYAN</name>
<proteinExistence type="predicted"/>
<gene>
    <name evidence="2" type="ORF">NJ959_16760</name>
</gene>
<dbReference type="RefSeq" id="WP_254012851.1">
    <property type="nucleotide sequence ID" value="NZ_JAMZMM010000167.1"/>
</dbReference>
<dbReference type="EMBL" id="JAMZMM010000167">
    <property type="protein sequence ID" value="MCP2730084.1"/>
    <property type="molecule type" value="Genomic_DNA"/>
</dbReference>
<comment type="caution">
    <text evidence="2">The sequence shown here is derived from an EMBL/GenBank/DDBJ whole genome shotgun (WGS) entry which is preliminary data.</text>
</comment>
<sequence length="254" mass="28862">MIESALLQENGNGRMEPEICSLYDELQMRQIPVQLFVEKQLLRKKLQLNKNILVAGYIPVVLNALRQLGIQPPKPNDYPQSLQPFLRRRIWQSTVQDIIRGFSHIYHPIDSPIFVKPCGKLKRFTGRVFESERDLIYLEGISKHLPVYCSEVVQWLSEYRVFVIQSKIVGIQHYGGDPSICINEDIVVNAIACLEESGEATAAYAIDFGVIEENQTALVELNDGFSIGSYGLDKAVYTDLILTRWGELTGYINN</sequence>
<accession>A0AAE3GT78</accession>
<dbReference type="AlphaFoldDB" id="A0AAE3GT78"/>